<dbReference type="EMBL" id="WUFC01000063">
    <property type="protein sequence ID" value="NEI53135.1"/>
    <property type="molecule type" value="Genomic_DNA"/>
</dbReference>
<evidence type="ECO:0000256" key="3">
    <source>
        <dbReference type="SAM" id="MobiDB-lite"/>
    </source>
</evidence>
<sequence>MRQSAERWIPFWLWKALRLPLAILFILPVCVTPATAQTAQSDAPLMSYPATNLTGLMSADLRKSLEDCRKICSERPGCVGFDHTPSSNQCRLFAAINSARDNAEATAETRYPINGYRTPAAQQEPTPEEPKQRQFALFSNHDVFGNDVDVFSSDTLAECQQACADNAQCSVFTFNAWNKKCFLKAGAGELRLDPRATTGVSSDLGPPSYRDSPIVMEYYHSYAMSGSRIGPRRVSNSRQQCENICWENDSCVAFSFDTGDRACSMYERADNRFPGQGIESGSKVQRRP</sequence>
<feature type="region of interest" description="Disordered" evidence="3">
    <location>
        <begin position="107"/>
        <end position="131"/>
    </location>
</feature>
<organism evidence="5 6">
    <name type="scientific">Rhizobium ruizarguesonis</name>
    <dbReference type="NCBI Taxonomy" id="2081791"/>
    <lineage>
        <taxon>Bacteria</taxon>
        <taxon>Pseudomonadati</taxon>
        <taxon>Pseudomonadota</taxon>
        <taxon>Alphaproteobacteria</taxon>
        <taxon>Hyphomicrobiales</taxon>
        <taxon>Rhizobiaceae</taxon>
        <taxon>Rhizobium/Agrobacterium group</taxon>
        <taxon>Rhizobium</taxon>
    </lineage>
</organism>
<proteinExistence type="predicted"/>
<gene>
    <name evidence="5" type="ORF">GR217_36700</name>
</gene>
<accession>A0AAE4YXQ5</accession>
<dbReference type="SMART" id="SM00473">
    <property type="entry name" value="PAN_AP"/>
    <property type="match status" value="3"/>
</dbReference>
<dbReference type="PROSITE" id="PS50948">
    <property type="entry name" value="PAN"/>
    <property type="match status" value="1"/>
</dbReference>
<comment type="caution">
    <text evidence="5">The sequence shown here is derived from an EMBL/GenBank/DDBJ whole genome shotgun (WGS) entry which is preliminary data.</text>
</comment>
<keyword evidence="2" id="KW-1015">Disulfide bond</keyword>
<dbReference type="AlphaFoldDB" id="A0AAE4YXQ5"/>
<dbReference type="Pfam" id="PF00024">
    <property type="entry name" value="PAN_1"/>
    <property type="match status" value="3"/>
</dbReference>
<dbReference type="RefSeq" id="WP_130663919.1">
    <property type="nucleotide sequence ID" value="NZ_SILB01000008.1"/>
</dbReference>
<dbReference type="SMART" id="SM00223">
    <property type="entry name" value="APPLE"/>
    <property type="match status" value="1"/>
</dbReference>
<dbReference type="Proteomes" id="UP000661163">
    <property type="component" value="Unassembled WGS sequence"/>
</dbReference>
<dbReference type="InterPro" id="IPR000177">
    <property type="entry name" value="Apple"/>
</dbReference>
<dbReference type="GO" id="GO:0005576">
    <property type="term" value="C:extracellular region"/>
    <property type="evidence" value="ECO:0007669"/>
    <property type="project" value="InterPro"/>
</dbReference>
<name>A0AAE4YXQ5_9HYPH</name>
<dbReference type="InterPro" id="IPR003609">
    <property type="entry name" value="Pan_app"/>
</dbReference>
<reference evidence="5 6" key="1">
    <citation type="submission" date="2019-12" db="EMBL/GenBank/DDBJ databases">
        <title>Rhizobium genotypes associated with high levels of biological nitrogen fixation by grain legumes in a temperate-maritime cropping system.</title>
        <authorList>
            <person name="Maluk M."/>
            <person name="Francesc Ferrando Molina F."/>
            <person name="Lopez Del Egido L."/>
            <person name="Lafos M."/>
            <person name="Langarica-Fuentes A."/>
            <person name="Gebre Yohannes G."/>
            <person name="Young M.W."/>
            <person name="Martin P."/>
            <person name="Gantlett R."/>
            <person name="Kenicer G."/>
            <person name="Hawes C."/>
            <person name="Begg G.S."/>
            <person name="Quilliam R.S."/>
            <person name="Squire G.R."/>
            <person name="Poole P.S."/>
            <person name="Young P.W."/>
            <person name="Iannetta P.M."/>
            <person name="James E.K."/>
        </authorList>
    </citation>
    <scope>NUCLEOTIDE SEQUENCE [LARGE SCALE GENOMIC DNA]</scope>
    <source>
        <strain evidence="5 6">JHI985</strain>
    </source>
</reference>
<evidence type="ECO:0000313" key="5">
    <source>
        <dbReference type="EMBL" id="NEI53135.1"/>
    </source>
</evidence>
<evidence type="ECO:0000259" key="4">
    <source>
        <dbReference type="PROSITE" id="PS50948"/>
    </source>
</evidence>
<dbReference type="SUPFAM" id="SSF57414">
    <property type="entry name" value="Hairpin loop containing domain-like"/>
    <property type="match status" value="1"/>
</dbReference>
<evidence type="ECO:0000313" key="6">
    <source>
        <dbReference type="Proteomes" id="UP000661163"/>
    </source>
</evidence>
<feature type="domain" description="Apple" evidence="4">
    <location>
        <begin position="126"/>
        <end position="209"/>
    </location>
</feature>
<evidence type="ECO:0000256" key="1">
    <source>
        <dbReference type="ARBA" id="ARBA00022737"/>
    </source>
</evidence>
<keyword evidence="1" id="KW-0677">Repeat</keyword>
<dbReference type="CDD" id="cd01100">
    <property type="entry name" value="APPLE_Factor_XI_like"/>
    <property type="match status" value="1"/>
</dbReference>
<evidence type="ECO:0000256" key="2">
    <source>
        <dbReference type="ARBA" id="ARBA00023157"/>
    </source>
</evidence>
<dbReference type="GO" id="GO:0006508">
    <property type="term" value="P:proteolysis"/>
    <property type="evidence" value="ECO:0007669"/>
    <property type="project" value="InterPro"/>
</dbReference>
<dbReference type="Gene3D" id="3.50.4.10">
    <property type="entry name" value="Hepatocyte Growth Factor"/>
    <property type="match status" value="3"/>
</dbReference>
<protein>
    <recommendedName>
        <fullName evidence="4">Apple domain-containing protein</fullName>
    </recommendedName>
</protein>